<accession>A0A4R4KCA0</accession>
<dbReference type="OrthoDB" id="960531at2"/>
<keyword evidence="2" id="KW-1185">Reference proteome</keyword>
<reference evidence="1 2" key="1">
    <citation type="submission" date="2019-02" db="EMBL/GenBank/DDBJ databases">
        <title>Arundinibacter roseus gen. nov., sp. nov., a new member of the family Cytophagaceae.</title>
        <authorList>
            <person name="Szuroczki S."/>
            <person name="Khayer B."/>
            <person name="Sproer C."/>
            <person name="Toumi M."/>
            <person name="Szabo A."/>
            <person name="Felfoldi T."/>
            <person name="Schumann P."/>
            <person name="Toth E."/>
        </authorList>
    </citation>
    <scope>NUCLEOTIDE SEQUENCE [LARGE SCALE GENOMIC DNA]</scope>
    <source>
        <strain evidence="1 2">DMA-k-7a</strain>
    </source>
</reference>
<dbReference type="RefSeq" id="WP_132117900.1">
    <property type="nucleotide sequence ID" value="NZ_SMJU01000007.1"/>
</dbReference>
<organism evidence="1 2">
    <name type="scientific">Arundinibacter roseus</name>
    <dbReference type="NCBI Taxonomy" id="2070510"/>
    <lineage>
        <taxon>Bacteria</taxon>
        <taxon>Pseudomonadati</taxon>
        <taxon>Bacteroidota</taxon>
        <taxon>Cytophagia</taxon>
        <taxon>Cytophagales</taxon>
        <taxon>Spirosomataceae</taxon>
        <taxon>Arundinibacter</taxon>
    </lineage>
</organism>
<comment type="caution">
    <text evidence="1">The sequence shown here is derived from an EMBL/GenBank/DDBJ whole genome shotgun (WGS) entry which is preliminary data.</text>
</comment>
<evidence type="ECO:0000313" key="1">
    <source>
        <dbReference type="EMBL" id="TDB64392.1"/>
    </source>
</evidence>
<protein>
    <submittedName>
        <fullName evidence="1">Uncharacterized protein</fullName>
    </submittedName>
</protein>
<dbReference type="AlphaFoldDB" id="A0A4R4KCA0"/>
<proteinExistence type="predicted"/>
<name>A0A4R4KCA0_9BACT</name>
<gene>
    <name evidence="1" type="ORF">EZE20_11965</name>
</gene>
<sequence length="133" mass="14651">MKMVHEALVIEHDLELSQTVRIEYWTDDNGAFGVPIAEYFDANETLSTEQKARSKAQYSPFTRTASTRGYMINPATGDIVQPDEAGNYPEGSVPERMAWLSVLAENVPGDALSDKVIALIVQSMGTMAANKRL</sequence>
<dbReference type="EMBL" id="SMJU01000007">
    <property type="protein sequence ID" value="TDB64392.1"/>
    <property type="molecule type" value="Genomic_DNA"/>
</dbReference>
<evidence type="ECO:0000313" key="2">
    <source>
        <dbReference type="Proteomes" id="UP000295706"/>
    </source>
</evidence>
<dbReference type="Proteomes" id="UP000295706">
    <property type="component" value="Unassembled WGS sequence"/>
</dbReference>